<evidence type="ECO:0000313" key="5">
    <source>
        <dbReference type="Proteomes" id="UP001642464"/>
    </source>
</evidence>
<sequence length="291" mass="31352">MSSPPPHHEPARLDVLGIVGVGLIGGSIAAAARQRGLTQRIIGVGRTLSRLETARSQGLIDHATNSIRDLADATCVIVCTPVDRLADDIREVACIVGADTLITDVGSVKSSIVRTVMADTEAASRSEKSGFEHASPTLFDGRVCVVTPAETTPPELVERAEALWSGIGMTTRRMSPDRHDRVLAVTSHLPHLAAAAVASLPTDEELEFAASGFRDTTRIAAGDARLWQAIFSSNREHMLAATDELIDLLQRFSAAIRNDNADALIDLLDRARQHRELFSRLRQAGRENDGE</sequence>
<dbReference type="SUPFAM" id="SSF48179">
    <property type="entry name" value="6-phosphogluconate dehydrogenase C-terminal domain-like"/>
    <property type="match status" value="1"/>
</dbReference>
<dbReference type="PANTHER" id="PTHR21363:SF0">
    <property type="entry name" value="PREPHENATE DEHYDROGENASE [NADP(+)]"/>
    <property type="match status" value="1"/>
</dbReference>
<dbReference type="InterPro" id="IPR036291">
    <property type="entry name" value="NAD(P)-bd_dom_sf"/>
</dbReference>
<evidence type="ECO:0000256" key="2">
    <source>
        <dbReference type="SAM" id="Phobius"/>
    </source>
</evidence>
<comment type="caution">
    <text evidence="4">The sequence shown here is derived from an EMBL/GenBank/DDBJ whole genome shotgun (WGS) entry which is preliminary data.</text>
</comment>
<keyword evidence="1" id="KW-0560">Oxidoreductase</keyword>
<protein>
    <submittedName>
        <fullName evidence="4">Cyclohexadienyl dehydrogenase (Arogenate dehydrogenase) (ADH) (Prephenate dehydrogenase) (PDH)</fullName>
    </submittedName>
</protein>
<dbReference type="InterPro" id="IPR008927">
    <property type="entry name" value="6-PGluconate_DH-like_C_sf"/>
</dbReference>
<dbReference type="Gene3D" id="1.10.3660.10">
    <property type="entry name" value="6-phosphogluconate dehydrogenase C-terminal like domain"/>
    <property type="match status" value="1"/>
</dbReference>
<name>A0ABP0KAA3_9DINO</name>
<evidence type="ECO:0000256" key="1">
    <source>
        <dbReference type="ARBA" id="ARBA00023002"/>
    </source>
</evidence>
<evidence type="ECO:0000313" key="4">
    <source>
        <dbReference type="EMBL" id="CAK9023193.1"/>
    </source>
</evidence>
<gene>
    <name evidence="4" type="ORF">SCF082_LOCUS16113</name>
</gene>
<keyword evidence="5" id="KW-1185">Reference proteome</keyword>
<reference evidence="4 5" key="1">
    <citation type="submission" date="2024-02" db="EMBL/GenBank/DDBJ databases">
        <authorList>
            <person name="Chen Y."/>
            <person name="Shah S."/>
            <person name="Dougan E. K."/>
            <person name="Thang M."/>
            <person name="Chan C."/>
        </authorList>
    </citation>
    <scope>NUCLEOTIDE SEQUENCE [LARGE SCALE GENOMIC DNA]</scope>
</reference>
<dbReference type="InterPro" id="IPR003099">
    <property type="entry name" value="Prephen_DH"/>
</dbReference>
<dbReference type="InterPro" id="IPR046826">
    <property type="entry name" value="PDH_N"/>
</dbReference>
<evidence type="ECO:0000259" key="3">
    <source>
        <dbReference type="PROSITE" id="PS51176"/>
    </source>
</evidence>
<dbReference type="PROSITE" id="PS51176">
    <property type="entry name" value="PDH_ADH"/>
    <property type="match status" value="1"/>
</dbReference>
<dbReference type="InterPro" id="IPR046825">
    <property type="entry name" value="PDH_C"/>
</dbReference>
<dbReference type="EMBL" id="CAXAMM010010364">
    <property type="protein sequence ID" value="CAK9023193.1"/>
    <property type="molecule type" value="Genomic_DNA"/>
</dbReference>
<dbReference type="Gene3D" id="3.40.50.720">
    <property type="entry name" value="NAD(P)-binding Rossmann-like Domain"/>
    <property type="match status" value="1"/>
</dbReference>
<proteinExistence type="predicted"/>
<dbReference type="Pfam" id="PF02153">
    <property type="entry name" value="PDH_N"/>
    <property type="match status" value="1"/>
</dbReference>
<dbReference type="Proteomes" id="UP001642464">
    <property type="component" value="Unassembled WGS sequence"/>
</dbReference>
<keyword evidence="2" id="KW-0812">Transmembrane</keyword>
<keyword evidence="2" id="KW-0472">Membrane</keyword>
<dbReference type="InterPro" id="IPR050812">
    <property type="entry name" value="Preph/Arog_dehydrog"/>
</dbReference>
<dbReference type="PANTHER" id="PTHR21363">
    <property type="entry name" value="PREPHENATE DEHYDROGENASE"/>
    <property type="match status" value="1"/>
</dbReference>
<feature type="domain" description="Prephenate/arogenate dehydrogenase" evidence="3">
    <location>
        <begin position="14"/>
        <end position="286"/>
    </location>
</feature>
<dbReference type="Pfam" id="PF20463">
    <property type="entry name" value="PDH_C"/>
    <property type="match status" value="1"/>
</dbReference>
<accession>A0ABP0KAA3</accession>
<dbReference type="SUPFAM" id="SSF51735">
    <property type="entry name" value="NAD(P)-binding Rossmann-fold domains"/>
    <property type="match status" value="1"/>
</dbReference>
<organism evidence="4 5">
    <name type="scientific">Durusdinium trenchii</name>
    <dbReference type="NCBI Taxonomy" id="1381693"/>
    <lineage>
        <taxon>Eukaryota</taxon>
        <taxon>Sar</taxon>
        <taxon>Alveolata</taxon>
        <taxon>Dinophyceae</taxon>
        <taxon>Suessiales</taxon>
        <taxon>Symbiodiniaceae</taxon>
        <taxon>Durusdinium</taxon>
    </lineage>
</organism>
<keyword evidence="2" id="KW-1133">Transmembrane helix</keyword>
<feature type="transmembrane region" description="Helical" evidence="2">
    <location>
        <begin position="15"/>
        <end position="32"/>
    </location>
</feature>